<dbReference type="EMBL" id="LQYI01000008">
    <property type="protein sequence ID" value="KYC73280.1"/>
    <property type="molecule type" value="Genomic_DNA"/>
</dbReference>
<reference evidence="1 2" key="1">
    <citation type="submission" date="2016-01" db="EMBL/GenBank/DDBJ databases">
        <title>Genome Sequences of Twelve Sporeforming Bacillus Species Isolated from Foods.</title>
        <authorList>
            <person name="Berendsen E.M."/>
            <person name="Wells-Bennik M.H."/>
            <person name="Krawcyk A.O."/>
            <person name="De Jong A."/>
            <person name="Holsappel S."/>
            <person name="Eijlander R.T."/>
            <person name="Kuipers O.P."/>
        </authorList>
    </citation>
    <scope>NUCLEOTIDE SEQUENCE [LARGE SCALE GENOMIC DNA]</scope>
    <source>
        <strain evidence="1 2">B4099</strain>
    </source>
</reference>
<evidence type="ECO:0000313" key="2">
    <source>
        <dbReference type="Proteomes" id="UP000075304"/>
    </source>
</evidence>
<organism evidence="1 2">
    <name type="scientific">Heyndrickxia coagulans</name>
    <name type="common">Weizmannia coagulans</name>
    <dbReference type="NCBI Taxonomy" id="1398"/>
    <lineage>
        <taxon>Bacteria</taxon>
        <taxon>Bacillati</taxon>
        <taxon>Bacillota</taxon>
        <taxon>Bacilli</taxon>
        <taxon>Bacillales</taxon>
        <taxon>Bacillaceae</taxon>
        <taxon>Heyndrickxia</taxon>
    </lineage>
</organism>
<gene>
    <name evidence="1" type="ORF">B4099_0548</name>
</gene>
<dbReference type="PATRIC" id="fig|1398.25.peg.3390"/>
<dbReference type="Proteomes" id="UP000075304">
    <property type="component" value="Unassembled WGS sequence"/>
</dbReference>
<proteinExistence type="predicted"/>
<name>A0A150KJC1_HEYCO</name>
<protein>
    <submittedName>
        <fullName evidence="1">Uncharacterized protein</fullName>
    </submittedName>
</protein>
<accession>A0A150KJC1</accession>
<evidence type="ECO:0000313" key="1">
    <source>
        <dbReference type="EMBL" id="KYC73280.1"/>
    </source>
</evidence>
<comment type="caution">
    <text evidence="1">The sequence shown here is derived from an EMBL/GenBank/DDBJ whole genome shotgun (WGS) entry which is preliminary data.</text>
</comment>
<dbReference type="AlphaFoldDB" id="A0A150KJC1"/>
<sequence length="56" mass="6388">MENEPLSNFQGSRPPDFTAPICRENGMGRVPKIALHFLCILPFPLRKGFPYNKDNL</sequence>